<evidence type="ECO:0000256" key="1">
    <source>
        <dbReference type="ARBA" id="ARBA00006383"/>
    </source>
</evidence>
<sequence length="274" mass="29796">MISFRELVNGFREVGLVPGRPVIVHASLSSFGEEVRGGVGSLLGALLAVTNRVMAPAFTYQTMLIPETGPENNALVYGSGGDLNRMAEFYRPDLPADRMMGVLAEALRRHPLARRSAHPILSFAAIGLESALNAQTLEEPLAPLRVLAEMGGDVLLIGVDHRVNTSIHYAERIAGRRQFIRWALTPKGVVECPGFPGCSEGFDQIQPFLAEFTRQTQLGMARIQAVALAPLVKTVVDLLRESPDALLCDSPHCERCNETRIGLARSREVSETEG</sequence>
<accession>A0A3D1JJ59</accession>
<dbReference type="RefSeq" id="WP_062193710.1">
    <property type="nucleotide sequence ID" value="NZ_DF967965.1"/>
</dbReference>
<dbReference type="EMBL" id="DPBP01000048">
    <property type="protein sequence ID" value="HCE18609.1"/>
    <property type="molecule type" value="Genomic_DNA"/>
</dbReference>
<protein>
    <recommendedName>
        <fullName evidence="4">Aminoglycoside N(3)-acetyltransferase</fullName>
        <ecNumber evidence="4">2.3.1.-</ecNumber>
    </recommendedName>
</protein>
<dbReference type="GO" id="GO:0046353">
    <property type="term" value="F:aminoglycoside 3-N-acetyltransferase activity"/>
    <property type="evidence" value="ECO:0007669"/>
    <property type="project" value="UniProtKB-EC"/>
</dbReference>
<dbReference type="OrthoDB" id="7330654at2"/>
<keyword evidence="2 4" id="KW-0808">Transferase</keyword>
<gene>
    <name evidence="5" type="ORF">DEQ80_12200</name>
</gene>
<dbReference type="PANTHER" id="PTHR11104">
    <property type="entry name" value="AMINOGLYCOSIDE N3-ACETYLTRANSFERASE"/>
    <property type="match status" value="1"/>
</dbReference>
<dbReference type="InterPro" id="IPR003679">
    <property type="entry name" value="Amioglycoside_AcTrfase"/>
</dbReference>
<dbReference type="GO" id="GO:0046677">
    <property type="term" value="P:response to antibiotic"/>
    <property type="evidence" value="ECO:0007669"/>
    <property type="project" value="UniProtKB-KW"/>
</dbReference>
<keyword evidence="4" id="KW-0046">Antibiotic resistance</keyword>
<evidence type="ECO:0000313" key="5">
    <source>
        <dbReference type="EMBL" id="HCE18609.1"/>
    </source>
</evidence>
<dbReference type="STRING" id="229919.GCA_001050195_02254"/>
<reference evidence="5 6" key="1">
    <citation type="journal article" date="2018" name="Nat. Biotechnol.">
        <title>A standardized bacterial taxonomy based on genome phylogeny substantially revises the tree of life.</title>
        <authorList>
            <person name="Parks D.H."/>
            <person name="Chuvochina M."/>
            <person name="Waite D.W."/>
            <person name="Rinke C."/>
            <person name="Skarshewski A."/>
            <person name="Chaumeil P.A."/>
            <person name="Hugenholtz P."/>
        </authorList>
    </citation>
    <scope>NUCLEOTIDE SEQUENCE [LARGE SCALE GENOMIC DNA]</scope>
    <source>
        <strain evidence="5">UBA8781</strain>
    </source>
</reference>
<evidence type="ECO:0000256" key="3">
    <source>
        <dbReference type="ARBA" id="ARBA00023315"/>
    </source>
</evidence>
<evidence type="ECO:0000313" key="6">
    <source>
        <dbReference type="Proteomes" id="UP000264141"/>
    </source>
</evidence>
<dbReference type="PANTHER" id="PTHR11104:SF0">
    <property type="entry name" value="SPBETA PROPHAGE-DERIVED AMINOGLYCOSIDE N(3')-ACETYLTRANSFERASE-LIKE PROTEIN YOKD"/>
    <property type="match status" value="1"/>
</dbReference>
<name>A0A3D1JJ59_9CHLR</name>
<comment type="caution">
    <text evidence="5">The sequence shown here is derived from an EMBL/GenBank/DDBJ whole genome shotgun (WGS) entry which is preliminary data.</text>
</comment>
<keyword evidence="3 4" id="KW-0012">Acyltransferase</keyword>
<proteinExistence type="inferred from homology"/>
<dbReference type="Pfam" id="PF02522">
    <property type="entry name" value="Antibiotic_NAT"/>
    <property type="match status" value="1"/>
</dbReference>
<dbReference type="InterPro" id="IPR028345">
    <property type="entry name" value="Antibiotic_NAT-like"/>
</dbReference>
<evidence type="ECO:0000256" key="2">
    <source>
        <dbReference type="ARBA" id="ARBA00022679"/>
    </source>
</evidence>
<dbReference type="Proteomes" id="UP000264141">
    <property type="component" value="Unassembled WGS sequence"/>
</dbReference>
<dbReference type="AlphaFoldDB" id="A0A3D1JJ59"/>
<dbReference type="SUPFAM" id="SSF110710">
    <property type="entry name" value="TTHA0583/YokD-like"/>
    <property type="match status" value="1"/>
</dbReference>
<organism evidence="5 6">
    <name type="scientific">Anaerolinea thermolimosa</name>
    <dbReference type="NCBI Taxonomy" id="229919"/>
    <lineage>
        <taxon>Bacteria</taxon>
        <taxon>Bacillati</taxon>
        <taxon>Chloroflexota</taxon>
        <taxon>Anaerolineae</taxon>
        <taxon>Anaerolineales</taxon>
        <taxon>Anaerolineaceae</taxon>
        <taxon>Anaerolinea</taxon>
    </lineage>
</organism>
<dbReference type="EC" id="2.3.1.-" evidence="4"/>
<comment type="catalytic activity">
    <reaction evidence="4">
        <text>a 2-deoxystreptamine antibiotic + acetyl-CoA = an N(3)-acetyl-2-deoxystreptamine antibiotic + CoA + H(+)</text>
        <dbReference type="Rhea" id="RHEA:12665"/>
        <dbReference type="ChEBI" id="CHEBI:15378"/>
        <dbReference type="ChEBI" id="CHEBI:57287"/>
        <dbReference type="ChEBI" id="CHEBI:57288"/>
        <dbReference type="ChEBI" id="CHEBI:57921"/>
        <dbReference type="ChEBI" id="CHEBI:77452"/>
        <dbReference type="EC" id="2.3.1.81"/>
    </reaction>
</comment>
<evidence type="ECO:0000256" key="4">
    <source>
        <dbReference type="RuleBase" id="RU365031"/>
    </source>
</evidence>
<comment type="similarity">
    <text evidence="1 4">Belongs to the antibiotic N-acetyltransferase family.</text>
</comment>